<dbReference type="InterPro" id="IPR001647">
    <property type="entry name" value="HTH_TetR"/>
</dbReference>
<evidence type="ECO:0000313" key="6">
    <source>
        <dbReference type="EMBL" id="RYB97075.1"/>
    </source>
</evidence>
<name>A0A4Q2S5Q7_9HYPH</name>
<dbReference type="PANTHER" id="PTHR47506">
    <property type="entry name" value="TRANSCRIPTIONAL REGULATORY PROTEIN"/>
    <property type="match status" value="1"/>
</dbReference>
<dbReference type="Pfam" id="PF00440">
    <property type="entry name" value="TetR_N"/>
    <property type="match status" value="1"/>
</dbReference>
<evidence type="ECO:0000259" key="5">
    <source>
        <dbReference type="PROSITE" id="PS50977"/>
    </source>
</evidence>
<dbReference type="RefSeq" id="WP_129334506.1">
    <property type="nucleotide sequence ID" value="NZ_SDVB01000391.1"/>
</dbReference>
<evidence type="ECO:0000256" key="2">
    <source>
        <dbReference type="ARBA" id="ARBA00023125"/>
    </source>
</evidence>
<keyword evidence="7" id="KW-1185">Reference proteome</keyword>
<evidence type="ECO:0000256" key="1">
    <source>
        <dbReference type="ARBA" id="ARBA00023015"/>
    </source>
</evidence>
<comment type="caution">
    <text evidence="6">The sequence shown here is derived from an EMBL/GenBank/DDBJ whole genome shotgun (WGS) entry which is preliminary data.</text>
</comment>
<reference evidence="6 7" key="1">
    <citation type="submission" date="2019-01" db="EMBL/GenBank/DDBJ databases">
        <authorList>
            <person name="Deng T."/>
        </authorList>
    </citation>
    <scope>NUCLEOTIDE SEQUENCE [LARGE SCALE GENOMIC DNA]</scope>
    <source>
        <strain evidence="6 7">F8825</strain>
    </source>
</reference>
<sequence>MTKTKTKSAVPARERILETAKRLFYRSGIRATGIDTIIAEAGVAKMSFYNNFPSKDDLVRTFLAARHESWMAAFSGRVERHIEERGLAALAFALDEWFAEPDFRGCAFINTVAEFGQEFEGAMGHKVELEDYVRGIATRLGLSAPERVAGEAMIVIEGAIVRAQMGFRDGLRNNAVSLLQSIERNARI</sequence>
<dbReference type="PROSITE" id="PS50977">
    <property type="entry name" value="HTH_TETR_2"/>
    <property type="match status" value="1"/>
</dbReference>
<feature type="DNA-binding region" description="H-T-H motif" evidence="4">
    <location>
        <begin position="33"/>
        <end position="52"/>
    </location>
</feature>
<evidence type="ECO:0000256" key="4">
    <source>
        <dbReference type="PROSITE-ProRule" id="PRU00335"/>
    </source>
</evidence>
<dbReference type="EMBL" id="SDVB01000391">
    <property type="protein sequence ID" value="RYB97075.1"/>
    <property type="molecule type" value="Genomic_DNA"/>
</dbReference>
<dbReference type="Proteomes" id="UP000291088">
    <property type="component" value="Unassembled WGS sequence"/>
</dbReference>
<keyword evidence="2 4" id="KW-0238">DNA-binding</keyword>
<protein>
    <submittedName>
        <fullName evidence="6">TetR/AcrR family transcriptional regulator</fullName>
    </submittedName>
</protein>
<feature type="domain" description="HTH tetR-type" evidence="5">
    <location>
        <begin position="10"/>
        <end position="70"/>
    </location>
</feature>
<dbReference type="PANTHER" id="PTHR47506:SF1">
    <property type="entry name" value="HTH-TYPE TRANSCRIPTIONAL REGULATOR YJDC"/>
    <property type="match status" value="1"/>
</dbReference>
<proteinExistence type="predicted"/>
<dbReference type="OrthoDB" id="9787680at2"/>
<gene>
    <name evidence="6" type="ORF">EUU22_24065</name>
</gene>
<keyword evidence="1" id="KW-0805">Transcription regulation</keyword>
<dbReference type="InterPro" id="IPR036271">
    <property type="entry name" value="Tet_transcr_reg_TetR-rel_C_sf"/>
</dbReference>
<dbReference type="Gene3D" id="1.10.357.10">
    <property type="entry name" value="Tetracycline Repressor, domain 2"/>
    <property type="match status" value="1"/>
</dbReference>
<dbReference type="AlphaFoldDB" id="A0A4Q2S5Q7"/>
<dbReference type="SUPFAM" id="SSF48498">
    <property type="entry name" value="Tetracyclin repressor-like, C-terminal domain"/>
    <property type="match status" value="1"/>
</dbReference>
<evidence type="ECO:0000313" key="7">
    <source>
        <dbReference type="Proteomes" id="UP000291088"/>
    </source>
</evidence>
<dbReference type="PRINTS" id="PR00455">
    <property type="entry name" value="HTHTETR"/>
</dbReference>
<dbReference type="InterPro" id="IPR009057">
    <property type="entry name" value="Homeodomain-like_sf"/>
</dbReference>
<accession>A0A4Q2S5Q7</accession>
<organism evidence="6 7">
    <name type="scientific">Ciceribacter ferrooxidans</name>
    <dbReference type="NCBI Taxonomy" id="2509717"/>
    <lineage>
        <taxon>Bacteria</taxon>
        <taxon>Pseudomonadati</taxon>
        <taxon>Pseudomonadota</taxon>
        <taxon>Alphaproteobacteria</taxon>
        <taxon>Hyphomicrobiales</taxon>
        <taxon>Rhizobiaceae</taxon>
        <taxon>Ciceribacter</taxon>
    </lineage>
</organism>
<dbReference type="GO" id="GO:0003677">
    <property type="term" value="F:DNA binding"/>
    <property type="evidence" value="ECO:0007669"/>
    <property type="project" value="UniProtKB-UniRule"/>
</dbReference>
<keyword evidence="3" id="KW-0804">Transcription</keyword>
<evidence type="ECO:0000256" key="3">
    <source>
        <dbReference type="ARBA" id="ARBA00023163"/>
    </source>
</evidence>
<dbReference type="SUPFAM" id="SSF46689">
    <property type="entry name" value="Homeodomain-like"/>
    <property type="match status" value="1"/>
</dbReference>